<dbReference type="OrthoDB" id="408631at2759"/>
<evidence type="ECO:0000313" key="5">
    <source>
        <dbReference type="Proteomes" id="UP000799757"/>
    </source>
</evidence>
<evidence type="ECO:0000313" key="4">
    <source>
        <dbReference type="EMBL" id="KAF2789669.1"/>
    </source>
</evidence>
<dbReference type="GO" id="GO:0070072">
    <property type="term" value="P:vacuolar proton-transporting V-type ATPase complex assembly"/>
    <property type="evidence" value="ECO:0007669"/>
    <property type="project" value="InterPro"/>
</dbReference>
<dbReference type="PANTHER" id="PTHR31996">
    <property type="entry name" value="COILED-COIL DOMAIN-CONTAINING PROTEIN 115"/>
    <property type="match status" value="1"/>
</dbReference>
<dbReference type="AlphaFoldDB" id="A0A6A6WZZ8"/>
<accession>A0A6A6WZZ8</accession>
<evidence type="ECO:0000256" key="2">
    <source>
        <dbReference type="SAM" id="Coils"/>
    </source>
</evidence>
<dbReference type="InterPro" id="IPR040357">
    <property type="entry name" value="Vma22/CCDC115"/>
</dbReference>
<dbReference type="GO" id="GO:1990871">
    <property type="term" value="C:Vma12-Vma22 assembly complex"/>
    <property type="evidence" value="ECO:0007669"/>
    <property type="project" value="TreeGrafter"/>
</dbReference>
<gene>
    <name evidence="4" type="ORF">K505DRAFT_328092</name>
</gene>
<dbReference type="Proteomes" id="UP000799757">
    <property type="component" value="Unassembled WGS sequence"/>
</dbReference>
<organism evidence="4 5">
    <name type="scientific">Melanomma pulvis-pyrius CBS 109.77</name>
    <dbReference type="NCBI Taxonomy" id="1314802"/>
    <lineage>
        <taxon>Eukaryota</taxon>
        <taxon>Fungi</taxon>
        <taxon>Dikarya</taxon>
        <taxon>Ascomycota</taxon>
        <taxon>Pezizomycotina</taxon>
        <taxon>Dothideomycetes</taxon>
        <taxon>Pleosporomycetidae</taxon>
        <taxon>Pleosporales</taxon>
        <taxon>Melanommataceae</taxon>
        <taxon>Melanomma</taxon>
    </lineage>
</organism>
<dbReference type="Pfam" id="PF21730">
    <property type="entry name" value="Vma22_CCDC115"/>
    <property type="match status" value="1"/>
</dbReference>
<evidence type="ECO:0000256" key="3">
    <source>
        <dbReference type="SAM" id="MobiDB-lite"/>
    </source>
</evidence>
<evidence type="ECO:0000256" key="1">
    <source>
        <dbReference type="ARBA" id="ARBA00093634"/>
    </source>
</evidence>
<name>A0A6A6WZZ8_9PLEO</name>
<proteinExistence type="predicted"/>
<protein>
    <recommendedName>
        <fullName evidence="1">Vacuolar ATPase assembly protein VMA22</fullName>
    </recommendedName>
</protein>
<feature type="coiled-coil region" evidence="2">
    <location>
        <begin position="182"/>
        <end position="209"/>
    </location>
</feature>
<feature type="region of interest" description="Disordered" evidence="3">
    <location>
        <begin position="116"/>
        <end position="145"/>
    </location>
</feature>
<dbReference type="PANTHER" id="PTHR31996:SF2">
    <property type="entry name" value="COILED-COIL DOMAIN-CONTAINING PROTEIN 115"/>
    <property type="match status" value="1"/>
</dbReference>
<feature type="compositionally biased region" description="Polar residues" evidence="3">
    <location>
        <begin position="127"/>
        <end position="145"/>
    </location>
</feature>
<reference evidence="4" key="1">
    <citation type="journal article" date="2020" name="Stud. Mycol.">
        <title>101 Dothideomycetes genomes: a test case for predicting lifestyles and emergence of pathogens.</title>
        <authorList>
            <person name="Haridas S."/>
            <person name="Albert R."/>
            <person name="Binder M."/>
            <person name="Bloem J."/>
            <person name="Labutti K."/>
            <person name="Salamov A."/>
            <person name="Andreopoulos B."/>
            <person name="Baker S."/>
            <person name="Barry K."/>
            <person name="Bills G."/>
            <person name="Bluhm B."/>
            <person name="Cannon C."/>
            <person name="Castanera R."/>
            <person name="Culley D."/>
            <person name="Daum C."/>
            <person name="Ezra D."/>
            <person name="Gonzalez J."/>
            <person name="Henrissat B."/>
            <person name="Kuo A."/>
            <person name="Liang C."/>
            <person name="Lipzen A."/>
            <person name="Lutzoni F."/>
            <person name="Magnuson J."/>
            <person name="Mondo S."/>
            <person name="Nolan M."/>
            <person name="Ohm R."/>
            <person name="Pangilinan J."/>
            <person name="Park H.-J."/>
            <person name="Ramirez L."/>
            <person name="Alfaro M."/>
            <person name="Sun H."/>
            <person name="Tritt A."/>
            <person name="Yoshinaga Y."/>
            <person name="Zwiers L.-H."/>
            <person name="Turgeon B."/>
            <person name="Goodwin S."/>
            <person name="Spatafora J."/>
            <person name="Crous P."/>
            <person name="Grigoriev I."/>
        </authorList>
    </citation>
    <scope>NUCLEOTIDE SEQUENCE</scope>
    <source>
        <strain evidence="4">CBS 109.77</strain>
    </source>
</reference>
<dbReference type="EMBL" id="MU002122">
    <property type="protein sequence ID" value="KAF2789669.1"/>
    <property type="molecule type" value="Genomic_DNA"/>
</dbReference>
<keyword evidence="5" id="KW-1185">Reference proteome</keyword>
<keyword evidence="2" id="KW-0175">Coiled coil</keyword>
<dbReference type="GO" id="GO:0051082">
    <property type="term" value="F:unfolded protein binding"/>
    <property type="evidence" value="ECO:0007669"/>
    <property type="project" value="TreeGrafter"/>
</dbReference>
<sequence length="210" mass="22991">MTEVQAQPVSGLSLGATEKDSLIAQLDTLLEQYLNTLDQYQRAQQQLTAYLSSGYLSLAQANFNNMTGARYGQDYYDERMQASMKITVAVEEVNVSFSLSAPDLVVPGAAEEADARRELSEKVPVASATTTATDPPYENNASSRASTTCTTPLRWFGILVPPALRTAQSTFASAVEGPIPQLASLVKDLRRQEVDIARLRKQIKKLEQKT</sequence>